<dbReference type="Gene3D" id="3.40.50.720">
    <property type="entry name" value="NAD(P)-binding Rossmann-like Domain"/>
    <property type="match status" value="1"/>
</dbReference>
<dbReference type="OrthoDB" id="9808276at2"/>
<dbReference type="Proteomes" id="UP000305760">
    <property type="component" value="Unassembled WGS sequence"/>
</dbReference>
<dbReference type="EMBL" id="SMDR01000001">
    <property type="protein sequence ID" value="TNJ35358.1"/>
    <property type="molecule type" value="Genomic_DNA"/>
</dbReference>
<dbReference type="PANTHER" id="PTHR48079:SF6">
    <property type="entry name" value="NAD(P)-BINDING DOMAIN-CONTAINING PROTEIN-RELATED"/>
    <property type="match status" value="1"/>
</dbReference>
<feature type="domain" description="NAD-dependent epimerase/dehydratase" evidence="1">
    <location>
        <begin position="18"/>
        <end position="210"/>
    </location>
</feature>
<evidence type="ECO:0000259" key="1">
    <source>
        <dbReference type="Pfam" id="PF01370"/>
    </source>
</evidence>
<dbReference type="SUPFAM" id="SSF51735">
    <property type="entry name" value="NAD(P)-binding Rossmann-fold domains"/>
    <property type="match status" value="1"/>
</dbReference>
<accession>A0A5C4RWF2</accession>
<dbReference type="AlphaFoldDB" id="A0A5C4RWF2"/>
<reference evidence="2 3" key="1">
    <citation type="submission" date="2019-03" db="EMBL/GenBank/DDBJ databases">
        <title>Arenimonas daejeonensis sp. nov., isolated from compost.</title>
        <authorList>
            <person name="Jeon C.O."/>
        </authorList>
    </citation>
    <scope>NUCLEOTIDE SEQUENCE [LARGE SCALE GENOMIC DNA]</scope>
    <source>
        <strain evidence="2 3">R29</strain>
    </source>
</reference>
<organism evidence="2 3">
    <name type="scientific">Arenimonas terrae</name>
    <dbReference type="NCBI Taxonomy" id="2546226"/>
    <lineage>
        <taxon>Bacteria</taxon>
        <taxon>Pseudomonadati</taxon>
        <taxon>Pseudomonadota</taxon>
        <taxon>Gammaproteobacteria</taxon>
        <taxon>Lysobacterales</taxon>
        <taxon>Lysobacteraceae</taxon>
        <taxon>Arenimonas</taxon>
    </lineage>
</organism>
<dbReference type="InterPro" id="IPR051783">
    <property type="entry name" value="NAD(P)-dependent_oxidoreduct"/>
</dbReference>
<proteinExistence type="predicted"/>
<gene>
    <name evidence="2" type="ORF">E1B00_06275</name>
</gene>
<dbReference type="InterPro" id="IPR036291">
    <property type="entry name" value="NAD(P)-bd_dom_sf"/>
</dbReference>
<dbReference type="RefSeq" id="WP_139446716.1">
    <property type="nucleotide sequence ID" value="NZ_SMDR01000001.1"/>
</dbReference>
<dbReference type="Pfam" id="PF01370">
    <property type="entry name" value="Epimerase"/>
    <property type="match status" value="1"/>
</dbReference>
<dbReference type="GO" id="GO:0005737">
    <property type="term" value="C:cytoplasm"/>
    <property type="evidence" value="ECO:0007669"/>
    <property type="project" value="TreeGrafter"/>
</dbReference>
<dbReference type="GO" id="GO:0004029">
    <property type="term" value="F:aldehyde dehydrogenase (NAD+) activity"/>
    <property type="evidence" value="ECO:0007669"/>
    <property type="project" value="TreeGrafter"/>
</dbReference>
<dbReference type="InterPro" id="IPR001509">
    <property type="entry name" value="Epimerase_deHydtase"/>
</dbReference>
<dbReference type="PANTHER" id="PTHR48079">
    <property type="entry name" value="PROTEIN YEEZ"/>
    <property type="match status" value="1"/>
</dbReference>
<comment type="caution">
    <text evidence="2">The sequence shown here is derived from an EMBL/GenBank/DDBJ whole genome shotgun (WGS) entry which is preliminary data.</text>
</comment>
<name>A0A5C4RWF2_9GAMM</name>
<keyword evidence="3" id="KW-1185">Reference proteome</keyword>
<evidence type="ECO:0000313" key="2">
    <source>
        <dbReference type="EMBL" id="TNJ35358.1"/>
    </source>
</evidence>
<sequence length="282" mass="29786">MAASSKNRAQAGAAGRVLVIAGAGDVGGRLALRRADMGNDVIALRRRELAMAPGIRTLRADLASGEGLARLPRRVDALVFCAAPDQRDEAAYRALYLDGLRRLMDACEAPRLIFVSSTAVYGQDAGEWVDEASPAEPPAFNGRVLRQAEEALAPHGGGIALRLSGLYGPGREMMLRKARAGEPGRPHWTNRLHVDDAAAALSHLLDADAPHACYVGSDDLPALESEVLDWLRSKQGLPAVPAATGAVTGRRLRNARLRASGWAPAHPDYRAGYGALLAGPGV</sequence>
<evidence type="ECO:0000313" key="3">
    <source>
        <dbReference type="Proteomes" id="UP000305760"/>
    </source>
</evidence>
<protein>
    <submittedName>
        <fullName evidence="2">NAD-dependent epimerase/dehydratase family protein</fullName>
    </submittedName>
</protein>